<evidence type="ECO:0000256" key="1">
    <source>
        <dbReference type="SAM" id="MobiDB-lite"/>
    </source>
</evidence>
<reference evidence="3" key="1">
    <citation type="submission" date="2023-08" db="EMBL/GenBank/DDBJ databases">
        <authorList>
            <person name="Audoor S."/>
            <person name="Bilcke G."/>
        </authorList>
    </citation>
    <scope>NUCLEOTIDE SEQUENCE</scope>
</reference>
<dbReference type="Proteomes" id="UP001295423">
    <property type="component" value="Unassembled WGS sequence"/>
</dbReference>
<dbReference type="SUPFAM" id="SSF51126">
    <property type="entry name" value="Pectin lyase-like"/>
    <property type="match status" value="1"/>
</dbReference>
<gene>
    <name evidence="3" type="ORF">CYCCA115_LOCUS13807</name>
</gene>
<evidence type="ECO:0000313" key="4">
    <source>
        <dbReference type="Proteomes" id="UP001295423"/>
    </source>
</evidence>
<feature type="signal peptide" evidence="2">
    <location>
        <begin position="1"/>
        <end position="22"/>
    </location>
</feature>
<evidence type="ECO:0000256" key="2">
    <source>
        <dbReference type="SAM" id="SignalP"/>
    </source>
</evidence>
<dbReference type="EMBL" id="CAKOGP040001814">
    <property type="protein sequence ID" value="CAJ1952969.1"/>
    <property type="molecule type" value="Genomic_DNA"/>
</dbReference>
<keyword evidence="2" id="KW-0732">Signal</keyword>
<feature type="compositionally biased region" description="Polar residues" evidence="1">
    <location>
        <begin position="328"/>
        <end position="342"/>
    </location>
</feature>
<feature type="region of interest" description="Disordered" evidence="1">
    <location>
        <begin position="328"/>
        <end position="347"/>
    </location>
</feature>
<name>A0AAD2JI19_9STRA</name>
<evidence type="ECO:0000313" key="3">
    <source>
        <dbReference type="EMBL" id="CAJ1952969.1"/>
    </source>
</evidence>
<proteinExistence type="predicted"/>
<protein>
    <recommendedName>
        <fullName evidence="5">Right handed beta helix domain-containing protein</fullName>
    </recommendedName>
</protein>
<dbReference type="AlphaFoldDB" id="A0AAD2JI19"/>
<keyword evidence="4" id="KW-1185">Reference proteome</keyword>
<evidence type="ECO:0008006" key="5">
    <source>
        <dbReference type="Google" id="ProtNLM"/>
    </source>
</evidence>
<comment type="caution">
    <text evidence="3">The sequence shown here is derived from an EMBL/GenBank/DDBJ whole genome shotgun (WGS) entry which is preliminary data.</text>
</comment>
<dbReference type="InterPro" id="IPR011050">
    <property type="entry name" value="Pectin_lyase_fold/virulence"/>
</dbReference>
<feature type="chain" id="PRO_5042081553" description="Right handed beta helix domain-containing protein" evidence="2">
    <location>
        <begin position="23"/>
        <end position="389"/>
    </location>
</feature>
<organism evidence="3 4">
    <name type="scientific">Cylindrotheca closterium</name>
    <dbReference type="NCBI Taxonomy" id="2856"/>
    <lineage>
        <taxon>Eukaryota</taxon>
        <taxon>Sar</taxon>
        <taxon>Stramenopiles</taxon>
        <taxon>Ochrophyta</taxon>
        <taxon>Bacillariophyta</taxon>
        <taxon>Bacillariophyceae</taxon>
        <taxon>Bacillariophycidae</taxon>
        <taxon>Bacillariales</taxon>
        <taxon>Bacillariaceae</taxon>
        <taxon>Cylindrotheca</taxon>
    </lineage>
</organism>
<accession>A0AAD2JI19</accession>
<sequence>MKMTGLHVLSVLLVAWSTLVSAQTDAPTSEPLPTEHPCVANLPDAPSCWSSLDDVWCSEWQVSQNQTMTRTYYLCPGEYIVGDPVSNDGAQPWFGGERGIFLTPNVEIICGDDGIASTDCTLTGGTFQLQATNGGEPGSNLVQGITFNQANTFTFAGGFAATQDLTFKDCAFLNNYNIFVWNIADDPDSILPITYTLEDVLFENNAVVVAGNQPGLVAMNNPAATLVLKNVIFRENSAAIEGNSVGFAVNSVGGLNMTDVCFLNNRWSVAPVISIGASTNASNIFSTEQEEALLCEFAAEVDTSNNLVCTIDNDSEICSVIGVTESPTMSPSIADSESPTTDEPTIAPVVAPTVPEEAPTPTGADSAAHGHTTMTILLASVIGLGLLVV</sequence>